<organism evidence="1 2">
    <name type="scientific">Trichonephila clavata</name>
    <name type="common">Joro spider</name>
    <name type="synonym">Nephila clavata</name>
    <dbReference type="NCBI Taxonomy" id="2740835"/>
    <lineage>
        <taxon>Eukaryota</taxon>
        <taxon>Metazoa</taxon>
        <taxon>Ecdysozoa</taxon>
        <taxon>Arthropoda</taxon>
        <taxon>Chelicerata</taxon>
        <taxon>Arachnida</taxon>
        <taxon>Araneae</taxon>
        <taxon>Araneomorphae</taxon>
        <taxon>Entelegynae</taxon>
        <taxon>Araneoidea</taxon>
        <taxon>Nephilidae</taxon>
        <taxon>Trichonephila</taxon>
    </lineage>
</organism>
<name>A0A8X6IXB3_TRICU</name>
<keyword evidence="2" id="KW-1185">Reference proteome</keyword>
<gene>
    <name evidence="1" type="ORF">TNCT_687201</name>
</gene>
<evidence type="ECO:0000313" key="1">
    <source>
        <dbReference type="EMBL" id="GFQ84705.1"/>
    </source>
</evidence>
<sequence length="113" mass="13099">MYWSKLRTLCSCLCGQTLKALLFFPSHERNNVPENELYSYHPVSSKVWLSFKRLQPQHGQKVQRIICLQIRMYNNSKLTQASVFIILFVSLWSKLSGGDSDLLDCLKFSPSKL</sequence>
<accession>A0A8X6IXB3</accession>
<dbReference type="EMBL" id="BMAO01022827">
    <property type="protein sequence ID" value="GFQ84705.1"/>
    <property type="molecule type" value="Genomic_DNA"/>
</dbReference>
<evidence type="ECO:0000313" key="2">
    <source>
        <dbReference type="Proteomes" id="UP000887116"/>
    </source>
</evidence>
<proteinExistence type="predicted"/>
<comment type="caution">
    <text evidence="1">The sequence shown here is derived from an EMBL/GenBank/DDBJ whole genome shotgun (WGS) entry which is preliminary data.</text>
</comment>
<reference evidence="1" key="1">
    <citation type="submission" date="2020-07" db="EMBL/GenBank/DDBJ databases">
        <title>Multicomponent nature underlies the extraordinary mechanical properties of spider dragline silk.</title>
        <authorList>
            <person name="Kono N."/>
            <person name="Nakamura H."/>
            <person name="Mori M."/>
            <person name="Yoshida Y."/>
            <person name="Ohtoshi R."/>
            <person name="Malay A.D."/>
            <person name="Moran D.A.P."/>
            <person name="Tomita M."/>
            <person name="Numata K."/>
            <person name="Arakawa K."/>
        </authorList>
    </citation>
    <scope>NUCLEOTIDE SEQUENCE</scope>
</reference>
<protein>
    <submittedName>
        <fullName evidence="1">Uncharacterized protein</fullName>
    </submittedName>
</protein>
<dbReference type="AlphaFoldDB" id="A0A8X6IXB3"/>
<dbReference type="Proteomes" id="UP000887116">
    <property type="component" value="Unassembled WGS sequence"/>
</dbReference>